<dbReference type="OrthoDB" id="3044029at2759"/>
<protein>
    <recommendedName>
        <fullName evidence="4">Secreted protein</fullName>
    </recommendedName>
</protein>
<reference evidence="2" key="1">
    <citation type="journal article" date="2020" name="Fungal Divers.">
        <title>Resolving the Mortierellaceae phylogeny through synthesis of multi-gene phylogenetics and phylogenomics.</title>
        <authorList>
            <person name="Vandepol N."/>
            <person name="Liber J."/>
            <person name="Desiro A."/>
            <person name="Na H."/>
            <person name="Kennedy M."/>
            <person name="Barry K."/>
            <person name="Grigoriev I.V."/>
            <person name="Miller A.N."/>
            <person name="O'Donnell K."/>
            <person name="Stajich J.E."/>
            <person name="Bonito G."/>
        </authorList>
    </citation>
    <scope>NUCLEOTIDE SEQUENCE</scope>
    <source>
        <strain evidence="2">KOD1015</strain>
    </source>
</reference>
<feature type="signal peptide" evidence="1">
    <location>
        <begin position="1"/>
        <end position="21"/>
    </location>
</feature>
<evidence type="ECO:0008006" key="4">
    <source>
        <dbReference type="Google" id="ProtNLM"/>
    </source>
</evidence>
<evidence type="ECO:0000256" key="1">
    <source>
        <dbReference type="SAM" id="SignalP"/>
    </source>
</evidence>
<dbReference type="EMBL" id="JAABOA010003735">
    <property type="protein sequence ID" value="KAF9578359.1"/>
    <property type="molecule type" value="Genomic_DNA"/>
</dbReference>
<organism evidence="2 3">
    <name type="scientific">Lunasporangiospora selenospora</name>
    <dbReference type="NCBI Taxonomy" id="979761"/>
    <lineage>
        <taxon>Eukaryota</taxon>
        <taxon>Fungi</taxon>
        <taxon>Fungi incertae sedis</taxon>
        <taxon>Mucoromycota</taxon>
        <taxon>Mortierellomycotina</taxon>
        <taxon>Mortierellomycetes</taxon>
        <taxon>Mortierellales</taxon>
        <taxon>Mortierellaceae</taxon>
        <taxon>Lunasporangiospora</taxon>
    </lineage>
</organism>
<comment type="caution">
    <text evidence="2">The sequence shown here is derived from an EMBL/GenBank/DDBJ whole genome shotgun (WGS) entry which is preliminary data.</text>
</comment>
<accession>A0A9P6FNA1</accession>
<keyword evidence="1" id="KW-0732">Signal</keyword>
<dbReference type="AlphaFoldDB" id="A0A9P6FNA1"/>
<dbReference type="Proteomes" id="UP000780801">
    <property type="component" value="Unassembled WGS sequence"/>
</dbReference>
<proteinExistence type="predicted"/>
<keyword evidence="3" id="KW-1185">Reference proteome</keyword>
<gene>
    <name evidence="2" type="ORF">BGW38_005879</name>
</gene>
<name>A0A9P6FNA1_9FUNG</name>
<sequence length="263" mass="27230">MASKFAAVLAILSIVASPIFAYEEVTCQKNATQNIITSITDANNFCTMMTGYAVDPVAPNEGCASVYCHGDVKNGAEPMPAGYILSSNFAQNKTAKYIQITGCINSAVWAQNATDDGGQMDSHGWPYSCAGYNKFVSLIEPATNTFCIRCCTSKDNSDCDTSKSTDGCWNVIPGLYTMADGTDCKKPSELAALATPPTPTNISVTPTPTPSVVANLPGVNINTNVGVNSPVGAGKGSSANGSPSFSAMTTVVVALFAIVAAAF</sequence>
<feature type="chain" id="PRO_5040325829" description="Secreted protein" evidence="1">
    <location>
        <begin position="22"/>
        <end position="263"/>
    </location>
</feature>
<evidence type="ECO:0000313" key="3">
    <source>
        <dbReference type="Proteomes" id="UP000780801"/>
    </source>
</evidence>
<evidence type="ECO:0000313" key="2">
    <source>
        <dbReference type="EMBL" id="KAF9578359.1"/>
    </source>
</evidence>